<dbReference type="Pfam" id="PF07963">
    <property type="entry name" value="N_methyl"/>
    <property type="match status" value="1"/>
</dbReference>
<dbReference type="EMBL" id="LCHU01000017">
    <property type="protein sequence ID" value="KKT40839.1"/>
    <property type="molecule type" value="Genomic_DNA"/>
</dbReference>
<protein>
    <submittedName>
        <fullName evidence="2">Uncharacterized protein</fullName>
    </submittedName>
</protein>
<keyword evidence="1" id="KW-0472">Membrane</keyword>
<dbReference type="NCBIfam" id="TIGR02532">
    <property type="entry name" value="IV_pilin_GFxxxE"/>
    <property type="match status" value="1"/>
</dbReference>
<dbReference type="InterPro" id="IPR012902">
    <property type="entry name" value="N_methyl_site"/>
</dbReference>
<comment type="caution">
    <text evidence="2">The sequence shown here is derived from an EMBL/GenBank/DDBJ whole genome shotgun (WGS) entry which is preliminary data.</text>
</comment>
<evidence type="ECO:0000256" key="1">
    <source>
        <dbReference type="SAM" id="Phobius"/>
    </source>
</evidence>
<accession>A0A0G1JZC2</accession>
<name>A0A0G1JZC2_9BACT</name>
<feature type="transmembrane region" description="Helical" evidence="1">
    <location>
        <begin position="21"/>
        <end position="40"/>
    </location>
</feature>
<keyword evidence="1" id="KW-1133">Transmembrane helix</keyword>
<evidence type="ECO:0000313" key="3">
    <source>
        <dbReference type="Proteomes" id="UP000034736"/>
    </source>
</evidence>
<keyword evidence="1" id="KW-0812">Transmembrane</keyword>
<reference evidence="2 3" key="1">
    <citation type="journal article" date="2015" name="Nature">
        <title>rRNA introns, odd ribosomes, and small enigmatic genomes across a large radiation of phyla.</title>
        <authorList>
            <person name="Brown C.T."/>
            <person name="Hug L.A."/>
            <person name="Thomas B.C."/>
            <person name="Sharon I."/>
            <person name="Castelle C.J."/>
            <person name="Singh A."/>
            <person name="Wilkins M.J."/>
            <person name="Williams K.H."/>
            <person name="Banfield J.F."/>
        </authorList>
    </citation>
    <scope>NUCLEOTIDE SEQUENCE [LARGE SCALE GENOMIC DNA]</scope>
</reference>
<gene>
    <name evidence="2" type="ORF">UW30_C0017G0009</name>
</gene>
<sequence>MITNKLKSVCLRGRGFSLIETMVAIAVLVMVITGPITLTANSLKSASIARNSFIAANLAQEGVELIRLYRTNNVIQGEDWMDDIRNGADNCNGSCYIDAKTLEADGSNFKLQHCAGQCPKLYIDSGGFYNYDTSGTETNFIRTISVQNISGTGDAYRVVVTMDWNERFGNQSIVLEEIMHNWIQ</sequence>
<dbReference type="AlphaFoldDB" id="A0A0G1JZC2"/>
<dbReference type="Proteomes" id="UP000034736">
    <property type="component" value="Unassembled WGS sequence"/>
</dbReference>
<dbReference type="STRING" id="1618647.UW30_C0017G0009"/>
<proteinExistence type="predicted"/>
<evidence type="ECO:0000313" key="2">
    <source>
        <dbReference type="EMBL" id="KKT40839.1"/>
    </source>
</evidence>
<organism evidence="2 3">
    <name type="scientific">Candidatus Giovannonibacteria bacterium GW2011_GWA2_44_13b</name>
    <dbReference type="NCBI Taxonomy" id="1618647"/>
    <lineage>
        <taxon>Bacteria</taxon>
        <taxon>Candidatus Giovannoniibacteriota</taxon>
    </lineage>
</organism>